<proteinExistence type="predicted"/>
<gene>
    <name evidence="1" type="ORF">G0P99_15955</name>
</gene>
<organism evidence="1">
    <name type="scientific">Ruegeria sp. PrR005</name>
    <dbReference type="NCBI Taxonomy" id="2706882"/>
    <lineage>
        <taxon>Bacteria</taxon>
        <taxon>Pseudomonadati</taxon>
        <taxon>Pseudomonadota</taxon>
        <taxon>Alphaproteobacteria</taxon>
        <taxon>Rhodobacterales</taxon>
        <taxon>Roseobacteraceae</taxon>
        <taxon>Ruegeria</taxon>
    </lineage>
</organism>
<dbReference type="Gene3D" id="3.40.50.300">
    <property type="entry name" value="P-loop containing nucleotide triphosphate hydrolases"/>
    <property type="match status" value="1"/>
</dbReference>
<dbReference type="EMBL" id="JAAGOX010000032">
    <property type="protein sequence ID" value="NDW46448.1"/>
    <property type="molecule type" value="Genomic_DNA"/>
</dbReference>
<comment type="caution">
    <text evidence="1">The sequence shown here is derived from an EMBL/GenBank/DDBJ whole genome shotgun (WGS) entry which is preliminary data.</text>
</comment>
<evidence type="ECO:0000313" key="1">
    <source>
        <dbReference type="EMBL" id="NDW46448.1"/>
    </source>
</evidence>
<dbReference type="AlphaFoldDB" id="A0A6B2NSR1"/>
<dbReference type="SUPFAM" id="SSF52540">
    <property type="entry name" value="P-loop containing nucleoside triphosphate hydrolases"/>
    <property type="match status" value="1"/>
</dbReference>
<sequence>MSSPFDYFVVFAEMRTGSNFLETNLNALDGVGCFGEAFNPHFIGYPNKTEILEISQAMRDADPQCLLDAIRDARGILGGFRYFHDHDPRILDTVLSDPRCAKIILTRNPLDSYVSWKIAKETGQWKLTNIKKRKEAQARFDAEEFARHVEELQDFQVFLLNSLQRGGQTPFYIAYEDLQDLGVLNGLAQWLGVPARLEGLDDSLKRQNPSPLTSKVVNADEMIQSLSGLDRFNLTRTPNFEPRRGPAVPTYVTGAVTPLMYLPVRGGPEDEVRRWMADLDGVVDAALGTGLNQKQVRQWLKGNEGHRCFTVVRHPLARAHAAFCYRILNKGPGCFTKVRNTLRRQFNLPIPEDTPGADYGRADHRAAFEAFLEFLRMNLAGQTAIRIDGSWCSQAQAIGSFSDFVNPDLILREDEMAEALPALARRFGHTEPPEPAMAPADTPVSLADIYDDALEALAADVYQRDYIVFGFGKWSDRTTVG</sequence>
<protein>
    <submittedName>
        <fullName evidence="1">Nodulation protein NodH</fullName>
    </submittedName>
</protein>
<reference evidence="1" key="1">
    <citation type="submission" date="2020-02" db="EMBL/GenBank/DDBJ databases">
        <title>Delineation of the pyrene-degrading pathway in Roseobacter clade bacteria by genomic analysis.</title>
        <authorList>
            <person name="Zhou H."/>
            <person name="Wang H."/>
        </authorList>
    </citation>
    <scope>NUCLEOTIDE SEQUENCE</scope>
    <source>
        <strain evidence="1">PrR005</strain>
    </source>
</reference>
<accession>A0A6B2NSR1</accession>
<dbReference type="InterPro" id="IPR027417">
    <property type="entry name" value="P-loop_NTPase"/>
</dbReference>
<dbReference type="RefSeq" id="WP_164131479.1">
    <property type="nucleotide sequence ID" value="NZ_JAAGOX010000032.1"/>
</dbReference>
<name>A0A6B2NSR1_9RHOB</name>